<keyword evidence="2" id="KW-0479">Metal-binding</keyword>
<dbReference type="SFLD" id="SFLDS00003">
    <property type="entry name" value="Haloacid_Dehalogenase"/>
    <property type="match status" value="1"/>
</dbReference>
<dbReference type="SFLD" id="SFLDG01129">
    <property type="entry name" value="C1.5:_HAD__Beta-PGM__Phosphata"/>
    <property type="match status" value="1"/>
</dbReference>
<dbReference type="Pfam" id="PF00702">
    <property type="entry name" value="Hydrolase"/>
    <property type="match status" value="1"/>
</dbReference>
<dbReference type="InterPro" id="IPR006439">
    <property type="entry name" value="HAD-SF_hydro_IA"/>
</dbReference>
<name>A0A0F6RG47_CITAM</name>
<dbReference type="OrthoDB" id="9782449at2"/>
<reference evidence="3 4" key="1">
    <citation type="journal article" date="2013" name="Appl. Microbiol. Biotechnol.">
        <title>Glycerol assimilation and production of 1,3-propanediol by Citrobacter amalonaticus Y19.</title>
        <authorList>
            <person name="Ainala S.K."/>
            <person name="Ashok S."/>
            <person name="Ko Y."/>
            <person name="Park S."/>
        </authorList>
    </citation>
    <scope>NUCLEOTIDE SEQUENCE [LARGE SCALE GENOMIC DNA]</scope>
    <source>
        <strain evidence="3 4">Y19</strain>
    </source>
</reference>
<dbReference type="SUPFAM" id="SSF56784">
    <property type="entry name" value="HAD-like"/>
    <property type="match status" value="1"/>
</dbReference>
<dbReference type="PATRIC" id="fig|1261127.3.peg.3070"/>
<dbReference type="EMBL" id="CP011132">
    <property type="protein sequence ID" value="AKE59708.1"/>
    <property type="molecule type" value="Genomic_DNA"/>
</dbReference>
<proteinExistence type="inferred from homology"/>
<dbReference type="InterPro" id="IPR023198">
    <property type="entry name" value="PGP-like_dom2"/>
</dbReference>
<dbReference type="NCBIfam" id="TIGR01509">
    <property type="entry name" value="HAD-SF-IA-v3"/>
    <property type="match status" value="1"/>
</dbReference>
<protein>
    <submittedName>
        <fullName evidence="3">6-phosphogluconate phosphatase</fullName>
    </submittedName>
</protein>
<dbReference type="InterPro" id="IPR023214">
    <property type="entry name" value="HAD_sf"/>
</dbReference>
<dbReference type="PANTHER" id="PTHR43481">
    <property type="entry name" value="FRUCTOSE-1-PHOSPHATE PHOSPHATASE"/>
    <property type="match status" value="1"/>
</dbReference>
<evidence type="ECO:0000256" key="1">
    <source>
        <dbReference type="ARBA" id="ARBA00006171"/>
    </source>
</evidence>
<evidence type="ECO:0000313" key="3">
    <source>
        <dbReference type="EMBL" id="AKE59708.1"/>
    </source>
</evidence>
<dbReference type="Proteomes" id="UP000034085">
    <property type="component" value="Chromosome"/>
</dbReference>
<dbReference type="HOGENOM" id="CLU_045011_13_3_6"/>
<organism evidence="3 4">
    <name type="scientific">Citrobacter amalonaticus Y19</name>
    <dbReference type="NCBI Taxonomy" id="1261127"/>
    <lineage>
        <taxon>Bacteria</taxon>
        <taxon>Pseudomonadati</taxon>
        <taxon>Pseudomonadota</taxon>
        <taxon>Gammaproteobacteria</taxon>
        <taxon>Enterobacterales</taxon>
        <taxon>Enterobacteriaceae</taxon>
        <taxon>Citrobacter</taxon>
    </lineage>
</organism>
<dbReference type="GO" id="GO:0046872">
    <property type="term" value="F:metal ion binding"/>
    <property type="evidence" value="ECO:0007669"/>
    <property type="project" value="UniProtKB-KW"/>
</dbReference>
<dbReference type="AlphaFoldDB" id="A0A0F6RG47"/>
<dbReference type="PANTHER" id="PTHR43481:SF4">
    <property type="entry name" value="GLYCEROL-1-PHOSPHATE PHOSPHOHYDROLASE 1-RELATED"/>
    <property type="match status" value="1"/>
</dbReference>
<dbReference type="FunFam" id="3.40.50.1000:FF:000038">
    <property type="entry name" value="Fructose-1-phosphate/6-phosphogluconate phosphatase"/>
    <property type="match status" value="1"/>
</dbReference>
<dbReference type="FunFam" id="1.10.150.240:FF:000002">
    <property type="entry name" value="Fructose-1-phosphate/6-phosphogluconate phosphatase"/>
    <property type="match status" value="1"/>
</dbReference>
<dbReference type="InterPro" id="IPR051806">
    <property type="entry name" value="HAD-like_SPP"/>
</dbReference>
<dbReference type="CDD" id="cd07505">
    <property type="entry name" value="HAD_BPGM-like"/>
    <property type="match status" value="1"/>
</dbReference>
<evidence type="ECO:0000313" key="4">
    <source>
        <dbReference type="Proteomes" id="UP000034085"/>
    </source>
</evidence>
<dbReference type="NCBIfam" id="TIGR02009">
    <property type="entry name" value="PGMB-YQAB-SF"/>
    <property type="match status" value="1"/>
</dbReference>
<dbReference type="NCBIfam" id="NF008000">
    <property type="entry name" value="PRK10725.1"/>
    <property type="match status" value="1"/>
</dbReference>
<comment type="similarity">
    <text evidence="1">Belongs to the HAD-like hydrolase superfamily. CbbY/CbbZ/Gph/YieH family.</text>
</comment>
<dbReference type="InterPro" id="IPR036412">
    <property type="entry name" value="HAD-like_sf"/>
</dbReference>
<dbReference type="PRINTS" id="PR00413">
    <property type="entry name" value="HADHALOGNASE"/>
</dbReference>
<evidence type="ECO:0000256" key="2">
    <source>
        <dbReference type="ARBA" id="ARBA00022723"/>
    </source>
</evidence>
<dbReference type="GO" id="GO:0050308">
    <property type="term" value="F:sugar-phosphatase activity"/>
    <property type="evidence" value="ECO:0007669"/>
    <property type="project" value="TreeGrafter"/>
</dbReference>
<dbReference type="RefSeq" id="WP_046485594.1">
    <property type="nucleotide sequence ID" value="NZ_CP011132.1"/>
</dbReference>
<sequence>MYERYAGLIFDMDGTLLDTEPTHRKAWVEVLGRYGMHFDLQAMIALNGSATWRIAQSIIELNHADLDPHALAREKTDAVKIMLLDSVEPLPLIEVVKAWHGRRPMSVGTGSESAIAEALLAHLGLRRYFDAVVAADHVQHHKPAPDTFLLCAERMGVPPAQCVVFEDADFGIQAARAAGMDAVDVRHL</sequence>
<dbReference type="InterPro" id="IPR010976">
    <property type="entry name" value="B-phosphoglucomutase_hydrolase"/>
</dbReference>
<dbReference type="KEGG" id="cama:F384_14640"/>
<gene>
    <name evidence="3" type="ORF">F384_14640</name>
</gene>
<accession>A0A0F6RG47</accession>
<dbReference type="Gene3D" id="1.10.150.240">
    <property type="entry name" value="Putative phosphatase, domain 2"/>
    <property type="match status" value="1"/>
</dbReference>
<dbReference type="Gene3D" id="3.40.50.1000">
    <property type="entry name" value="HAD superfamily/HAD-like"/>
    <property type="match status" value="1"/>
</dbReference>